<dbReference type="Proteomes" id="UP001337681">
    <property type="component" value="Unassembled WGS sequence"/>
</dbReference>
<comment type="similarity">
    <text evidence="6">Belongs to the YccS/YhfK family.</text>
</comment>
<feature type="domain" description="Integral membrane bound transporter" evidence="9">
    <location>
        <begin position="412"/>
        <end position="532"/>
    </location>
</feature>
<feature type="transmembrane region" description="Helical" evidence="7">
    <location>
        <begin position="139"/>
        <end position="161"/>
    </location>
</feature>
<accession>A0ABU7H4W1</accession>
<dbReference type="Pfam" id="PF13515">
    <property type="entry name" value="FUSC_2"/>
    <property type="match status" value="1"/>
</dbReference>
<name>A0ABU7H4W1_9SPHI</name>
<evidence type="ECO:0000256" key="5">
    <source>
        <dbReference type="ARBA" id="ARBA00023136"/>
    </source>
</evidence>
<keyword evidence="2" id="KW-1003">Cell membrane</keyword>
<feature type="transmembrane region" description="Helical" evidence="7">
    <location>
        <begin position="521"/>
        <end position="539"/>
    </location>
</feature>
<organism evidence="10 11">
    <name type="scientific">Pedobacter flavus</name>
    <dbReference type="NCBI Taxonomy" id="3113906"/>
    <lineage>
        <taxon>Bacteria</taxon>
        <taxon>Pseudomonadati</taxon>
        <taxon>Bacteroidota</taxon>
        <taxon>Sphingobacteriia</taxon>
        <taxon>Sphingobacteriales</taxon>
        <taxon>Sphingobacteriaceae</taxon>
        <taxon>Pedobacter</taxon>
    </lineage>
</organism>
<feature type="domain" description="Integral membrane protein YccS N-terminal" evidence="8">
    <location>
        <begin position="71"/>
        <end position="341"/>
    </location>
</feature>
<evidence type="ECO:0000256" key="6">
    <source>
        <dbReference type="ARBA" id="ARBA00043993"/>
    </source>
</evidence>
<dbReference type="Pfam" id="PF12805">
    <property type="entry name" value="FUSC-like"/>
    <property type="match status" value="1"/>
</dbReference>
<evidence type="ECO:0000313" key="10">
    <source>
        <dbReference type="EMBL" id="MEE1885601.1"/>
    </source>
</evidence>
<evidence type="ECO:0000256" key="1">
    <source>
        <dbReference type="ARBA" id="ARBA00004651"/>
    </source>
</evidence>
<feature type="transmembrane region" description="Helical" evidence="7">
    <location>
        <begin position="448"/>
        <end position="465"/>
    </location>
</feature>
<keyword evidence="11" id="KW-1185">Reference proteome</keyword>
<dbReference type="PANTHER" id="PTHR30509:SF8">
    <property type="entry name" value="INNER MEMBRANE PROTEIN YCCS"/>
    <property type="match status" value="1"/>
</dbReference>
<keyword evidence="4 7" id="KW-1133">Transmembrane helix</keyword>
<gene>
    <name evidence="10" type="ORF">VRU49_09250</name>
</gene>
<comment type="subcellular location">
    <subcellularLocation>
        <location evidence="1">Cell membrane</location>
        <topology evidence="1">Multi-pass membrane protein</topology>
    </subcellularLocation>
</comment>
<evidence type="ECO:0000256" key="3">
    <source>
        <dbReference type="ARBA" id="ARBA00022692"/>
    </source>
</evidence>
<evidence type="ECO:0000256" key="4">
    <source>
        <dbReference type="ARBA" id="ARBA00022989"/>
    </source>
</evidence>
<feature type="transmembrane region" description="Helical" evidence="7">
    <location>
        <begin position="491"/>
        <end position="509"/>
    </location>
</feature>
<keyword evidence="5 7" id="KW-0472">Membrane</keyword>
<evidence type="ECO:0000256" key="7">
    <source>
        <dbReference type="SAM" id="Phobius"/>
    </source>
</evidence>
<dbReference type="InterPro" id="IPR032692">
    <property type="entry name" value="YccS_N"/>
</dbReference>
<evidence type="ECO:0000259" key="8">
    <source>
        <dbReference type="Pfam" id="PF12805"/>
    </source>
</evidence>
<proteinExistence type="inferred from homology"/>
<feature type="transmembrane region" description="Helical" evidence="7">
    <location>
        <begin position="471"/>
        <end position="486"/>
    </location>
</feature>
<reference evidence="10 11" key="1">
    <citation type="submission" date="2024-01" db="EMBL/GenBank/DDBJ databases">
        <title>Pedobacter sp. nov., isolated from oil-contaminated soil.</title>
        <authorList>
            <person name="Le N.T.T."/>
        </authorList>
    </citation>
    <scope>NUCLEOTIDE SEQUENCE [LARGE SCALE GENOMIC DNA]</scope>
    <source>
        <strain evidence="10 11">VNH31</strain>
    </source>
</reference>
<dbReference type="EMBL" id="JAZDQU010000002">
    <property type="protein sequence ID" value="MEE1885601.1"/>
    <property type="molecule type" value="Genomic_DNA"/>
</dbReference>
<feature type="transmembrane region" description="Helical" evidence="7">
    <location>
        <begin position="12"/>
        <end position="36"/>
    </location>
</feature>
<feature type="transmembrane region" description="Helical" evidence="7">
    <location>
        <begin position="69"/>
        <end position="86"/>
    </location>
</feature>
<evidence type="ECO:0000256" key="2">
    <source>
        <dbReference type="ARBA" id="ARBA00022475"/>
    </source>
</evidence>
<keyword evidence="3 7" id="KW-0812">Transmembrane</keyword>
<sequence length="717" mass="82114">MPFKPVRTINDFLLSTYFADGLRITFGVLTPPVLLAQFGHFEYGMAMALGALCVSVSDLPGPIVHRRNAMIISTLLITIFSLLTGLTNKQPLFVGSLLTISCFIFSMFLVFGVRASAVGTGVLLVMVLSIDDQRGATDVMMQSGMLLIGGTWYSLLSYSVYRIRPFRMVQQALSDSIIEVSEFLRIKAKFYNEGVNYQETYDELLKHQVLVHEKQEAVREMLFKTREIVRDSTPEGRFLLLVFVDMVDLFEQVMSTYYNYKKLHEQFDSIGILKSYERVILHSCLALDDIAYSLKTGGSPKFNSSLKEEIKLLKQEILELEMNNADGKISTLGIIALKNIEINIENILSRIQTINSYFSETNKPYLKSRSIDINKFTTRQTINVKAFVSNLTLKSSIFRHALRVSIVMLIGFIIGRNIDSAHSYWILLTILVISKPGFSLTKKRNYERIIGTLAGSLIGIAIMYFIKDRNALFIILMICMIFSYSFQRKNYVVSVIFITPYSLLLFYFLGMGTLSVATERIYDTLIGCGIAFTSSYFLFPSWESENLKKGMLGVLNANKDYYEQVLRFYFEENPSLTAYKVSRKELYVQTANLASLFQRMLSEPKSKQVHIQELHQFTSLNHQLSSFIATLSLYYKDHAYKITDQQELRVLADNTLYLFSLAEKRINKKTDSIENVPLIRSNNEEVKELMEVSVSEQFILIQKVVYDIFKLTEKFKF</sequence>
<dbReference type="RefSeq" id="WP_330146496.1">
    <property type="nucleotide sequence ID" value="NZ_JAZDQU010000002.1"/>
</dbReference>
<protein>
    <submittedName>
        <fullName evidence="10">FUSC family membrane protein</fullName>
    </submittedName>
</protein>
<feature type="transmembrane region" description="Helical" evidence="7">
    <location>
        <begin position="98"/>
        <end position="127"/>
    </location>
</feature>
<dbReference type="PANTHER" id="PTHR30509">
    <property type="entry name" value="P-HYDROXYBENZOIC ACID EFFLUX PUMP SUBUNIT-RELATED"/>
    <property type="match status" value="1"/>
</dbReference>
<evidence type="ECO:0000313" key="11">
    <source>
        <dbReference type="Proteomes" id="UP001337681"/>
    </source>
</evidence>
<comment type="caution">
    <text evidence="10">The sequence shown here is derived from an EMBL/GenBank/DDBJ whole genome shotgun (WGS) entry which is preliminary data.</text>
</comment>
<dbReference type="InterPro" id="IPR049453">
    <property type="entry name" value="Memb_transporter_dom"/>
</dbReference>
<evidence type="ECO:0000259" key="9">
    <source>
        <dbReference type="Pfam" id="PF13515"/>
    </source>
</evidence>